<evidence type="ECO:0000313" key="3">
    <source>
        <dbReference type="EMBL" id="KAF2785559.1"/>
    </source>
</evidence>
<reference evidence="3" key="1">
    <citation type="journal article" date="2020" name="Stud. Mycol.">
        <title>101 Dothideomycetes genomes: a test case for predicting lifestyles and emergence of pathogens.</title>
        <authorList>
            <person name="Haridas S."/>
            <person name="Albert R."/>
            <person name="Binder M."/>
            <person name="Bloem J."/>
            <person name="Labutti K."/>
            <person name="Salamov A."/>
            <person name="Andreopoulos B."/>
            <person name="Baker S."/>
            <person name="Barry K."/>
            <person name="Bills G."/>
            <person name="Bluhm B."/>
            <person name="Cannon C."/>
            <person name="Castanera R."/>
            <person name="Culley D."/>
            <person name="Daum C."/>
            <person name="Ezra D."/>
            <person name="Gonzalez J."/>
            <person name="Henrissat B."/>
            <person name="Kuo A."/>
            <person name="Liang C."/>
            <person name="Lipzen A."/>
            <person name="Lutzoni F."/>
            <person name="Magnuson J."/>
            <person name="Mondo S."/>
            <person name="Nolan M."/>
            <person name="Ohm R."/>
            <person name="Pangilinan J."/>
            <person name="Park H.-J."/>
            <person name="Ramirez L."/>
            <person name="Alfaro M."/>
            <person name="Sun H."/>
            <person name="Tritt A."/>
            <person name="Yoshinaga Y."/>
            <person name="Zwiers L.-H."/>
            <person name="Turgeon B."/>
            <person name="Goodwin S."/>
            <person name="Spatafora J."/>
            <person name="Crous P."/>
            <person name="Grigoriev I."/>
        </authorList>
    </citation>
    <scope>NUCLEOTIDE SEQUENCE</scope>
    <source>
        <strain evidence="3">CBS 109.77</strain>
    </source>
</reference>
<protein>
    <recommendedName>
        <fullName evidence="5">RHS repeat-associated core domain-containing protein</fullName>
    </recommendedName>
</protein>
<keyword evidence="4" id="KW-1185">Reference proteome</keyword>
<dbReference type="NCBIfam" id="TIGR03696">
    <property type="entry name" value="Rhs_assc_core"/>
    <property type="match status" value="1"/>
</dbReference>
<sequence>MEKLTYDGDDGLTGNVTSVGALHSMTWDAFDQLRSCSRQIKRTGAPETTWYVYDSQGKRVRKVTEAASAEESAEPDKKLKDTVYLSGLQIYRRRGKDGATNIKDIHSSHMRGDKLIAIVEEFRHEPDAGSLLVRYQMTDKLELDDSGLVVTYEEHSPYGTETFTLRRSKAEAARKYRFAAYERDKERGLYYCNARYYAPWLGRWMSPDPIGTGDGLNMYCYVGNDPVNCVDPSGTNKLFKLGIQMARTVAMRSMPKYVHPGIAAARVRRQEEMPDSSALKNIPVEDKRSMFKITPHEEVRQMLESYKPASLRAQPGRFSSINSSPNEQRHEQKQGIRRLADENRDTDVQLSQKLKDGTENQMKEEVKKDMGISTLKTDISQFGNASIVKCTEYMINTTGGYAGKSLFETPAVRYLSRRWQVMLGIVLAYTVAKTTEYATNELREEIKEWEGENFNQEALGNAEKAMSLVVDVGTKGVYTVLSDFAREKGNQTGQELVRAAF</sequence>
<feature type="compositionally biased region" description="Basic and acidic residues" evidence="2">
    <location>
        <begin position="327"/>
        <end position="359"/>
    </location>
</feature>
<dbReference type="PRINTS" id="PR00394">
    <property type="entry name" value="RHSPROTEIN"/>
</dbReference>
<feature type="region of interest" description="Disordered" evidence="2">
    <location>
        <begin position="308"/>
        <end position="359"/>
    </location>
</feature>
<dbReference type="EMBL" id="MU002862">
    <property type="protein sequence ID" value="KAF2785559.1"/>
    <property type="molecule type" value="Genomic_DNA"/>
</dbReference>
<evidence type="ECO:0000256" key="2">
    <source>
        <dbReference type="SAM" id="MobiDB-lite"/>
    </source>
</evidence>
<organism evidence="3 4">
    <name type="scientific">Melanomma pulvis-pyrius CBS 109.77</name>
    <dbReference type="NCBI Taxonomy" id="1314802"/>
    <lineage>
        <taxon>Eukaryota</taxon>
        <taxon>Fungi</taxon>
        <taxon>Dikarya</taxon>
        <taxon>Ascomycota</taxon>
        <taxon>Pezizomycotina</taxon>
        <taxon>Dothideomycetes</taxon>
        <taxon>Pleosporomycetidae</taxon>
        <taxon>Pleosporales</taxon>
        <taxon>Melanommataceae</taxon>
        <taxon>Melanomma</taxon>
    </lineage>
</organism>
<dbReference type="Proteomes" id="UP000799757">
    <property type="component" value="Unassembled WGS sequence"/>
</dbReference>
<accession>A0A6A6WNB4</accession>
<dbReference type="PANTHER" id="PTHR32305">
    <property type="match status" value="1"/>
</dbReference>
<feature type="coiled-coil region" evidence="1">
    <location>
        <begin position="432"/>
        <end position="459"/>
    </location>
</feature>
<evidence type="ECO:0008006" key="5">
    <source>
        <dbReference type="Google" id="ProtNLM"/>
    </source>
</evidence>
<feature type="compositionally biased region" description="Polar residues" evidence="2">
    <location>
        <begin position="317"/>
        <end position="326"/>
    </location>
</feature>
<evidence type="ECO:0000256" key="1">
    <source>
        <dbReference type="SAM" id="Coils"/>
    </source>
</evidence>
<dbReference type="PANTHER" id="PTHR32305:SF15">
    <property type="entry name" value="PROTEIN RHSA-RELATED"/>
    <property type="match status" value="1"/>
</dbReference>
<dbReference type="InterPro" id="IPR050708">
    <property type="entry name" value="T6SS_VgrG/RHS"/>
</dbReference>
<dbReference type="AlphaFoldDB" id="A0A6A6WNB4"/>
<dbReference type="Gene3D" id="2.180.10.10">
    <property type="entry name" value="RHS repeat-associated core"/>
    <property type="match status" value="1"/>
</dbReference>
<name>A0A6A6WNB4_9PLEO</name>
<proteinExistence type="predicted"/>
<dbReference type="InterPro" id="IPR022385">
    <property type="entry name" value="Rhs_assc_core"/>
</dbReference>
<evidence type="ECO:0000313" key="4">
    <source>
        <dbReference type="Proteomes" id="UP000799757"/>
    </source>
</evidence>
<keyword evidence="1" id="KW-0175">Coiled coil</keyword>
<gene>
    <name evidence="3" type="ORF">K505DRAFT_369058</name>
</gene>
<dbReference type="OrthoDB" id="5426877at2759"/>